<dbReference type="Pfam" id="PF01025">
    <property type="entry name" value="GrpE"/>
    <property type="match status" value="1"/>
</dbReference>
<organism evidence="8 9">
    <name type="scientific">Trueperella bonasi</name>
    <dbReference type="NCBI Taxonomy" id="312286"/>
    <lineage>
        <taxon>Bacteria</taxon>
        <taxon>Bacillati</taxon>
        <taxon>Actinomycetota</taxon>
        <taxon>Actinomycetes</taxon>
        <taxon>Actinomycetales</taxon>
        <taxon>Actinomycetaceae</taxon>
        <taxon>Trueperella</taxon>
    </lineage>
</organism>
<sequence length="196" mass="21761">MTNDQNFVPNDHEEPEESGQETADQHSQVNEDQGESTDQDAAPQLTELDEALLKVAELEENLARRNADVYNLQQEYNGYVKRSKAEGRVQYENGITKVLDTLLSVLDDAALAREHGDLDGPAGTIVDKLEQTLETNFGLVRYGAEGDEFDPELHDALMNETSAEVETQHIAQLIQPGYRQGDKVIRPARVGVISPE</sequence>
<comment type="subcellular location">
    <subcellularLocation>
        <location evidence="3">Cytoplasm</location>
    </subcellularLocation>
</comment>
<reference evidence="8 9" key="1">
    <citation type="submission" date="2023-07" db="EMBL/GenBank/DDBJ databases">
        <title>Sequencing the genomes of 1000 actinobacteria strains.</title>
        <authorList>
            <person name="Klenk H.-P."/>
        </authorList>
    </citation>
    <scope>NUCLEOTIDE SEQUENCE [LARGE SCALE GENOMIC DNA]</scope>
    <source>
        <strain evidence="8 9">DSM 17163</strain>
    </source>
</reference>
<dbReference type="SUPFAM" id="SSF51064">
    <property type="entry name" value="Head domain of nucleotide exchange factor GrpE"/>
    <property type="match status" value="1"/>
</dbReference>
<evidence type="ECO:0000313" key="9">
    <source>
        <dbReference type="Proteomes" id="UP001243212"/>
    </source>
</evidence>
<accession>A0ABT9NH63</accession>
<dbReference type="InterPro" id="IPR000740">
    <property type="entry name" value="GrpE"/>
</dbReference>
<comment type="similarity">
    <text evidence="1 3 5">Belongs to the GrpE family.</text>
</comment>
<evidence type="ECO:0000256" key="3">
    <source>
        <dbReference type="HAMAP-Rule" id="MF_01151"/>
    </source>
</evidence>
<gene>
    <name evidence="3" type="primary">grpE</name>
    <name evidence="8" type="ORF">J2S70_001117</name>
</gene>
<name>A0ABT9NH63_9ACTO</name>
<evidence type="ECO:0000256" key="4">
    <source>
        <dbReference type="RuleBase" id="RU000639"/>
    </source>
</evidence>
<dbReference type="Proteomes" id="UP001243212">
    <property type="component" value="Unassembled WGS sequence"/>
</dbReference>
<evidence type="ECO:0000256" key="7">
    <source>
        <dbReference type="SAM" id="MobiDB-lite"/>
    </source>
</evidence>
<evidence type="ECO:0000256" key="5">
    <source>
        <dbReference type="RuleBase" id="RU004478"/>
    </source>
</evidence>
<comment type="caution">
    <text evidence="8">The sequence shown here is derived from an EMBL/GenBank/DDBJ whole genome shotgun (WGS) entry which is preliminary data.</text>
</comment>
<dbReference type="HAMAP" id="MF_01151">
    <property type="entry name" value="GrpE"/>
    <property type="match status" value="1"/>
</dbReference>
<dbReference type="Gene3D" id="3.90.20.20">
    <property type="match status" value="1"/>
</dbReference>
<dbReference type="RefSeq" id="WP_307682753.1">
    <property type="nucleotide sequence ID" value="NZ_JAUSQX010000001.1"/>
</dbReference>
<evidence type="ECO:0000313" key="8">
    <source>
        <dbReference type="EMBL" id="MDP9806535.1"/>
    </source>
</evidence>
<keyword evidence="6" id="KW-0175">Coiled coil</keyword>
<proteinExistence type="inferred from homology"/>
<evidence type="ECO:0000256" key="6">
    <source>
        <dbReference type="SAM" id="Coils"/>
    </source>
</evidence>
<comment type="function">
    <text evidence="3 4">Participates actively in the response to hyperosmotic and heat shock by preventing the aggregation of stress-denatured proteins, in association with DnaK and GrpE. It is the nucleotide exchange factor for DnaK and may function as a thermosensor. Unfolded proteins bind initially to DnaJ; upon interaction with the DnaJ-bound protein, DnaK hydrolyzes its bound ATP, resulting in the formation of a stable complex. GrpE releases ADP from DnaK; ATP binding to DnaK triggers the release of the substrate protein, thus completing the reaction cycle. Several rounds of ATP-dependent interactions between DnaJ, DnaK and GrpE are required for fully efficient folding.</text>
</comment>
<dbReference type="PROSITE" id="PS01071">
    <property type="entry name" value="GRPE"/>
    <property type="match status" value="1"/>
</dbReference>
<dbReference type="PANTHER" id="PTHR21237:SF23">
    <property type="entry name" value="GRPE PROTEIN HOMOLOG, MITOCHONDRIAL"/>
    <property type="match status" value="1"/>
</dbReference>
<dbReference type="SUPFAM" id="SSF58014">
    <property type="entry name" value="Coiled-coil domain of nucleotide exchange factor GrpE"/>
    <property type="match status" value="1"/>
</dbReference>
<dbReference type="Gene3D" id="2.30.22.10">
    <property type="entry name" value="Head domain of nucleotide exchange factor GrpE"/>
    <property type="match status" value="1"/>
</dbReference>
<dbReference type="PRINTS" id="PR00773">
    <property type="entry name" value="GRPEPROTEIN"/>
</dbReference>
<protein>
    <recommendedName>
        <fullName evidence="3 4">Protein GrpE</fullName>
    </recommendedName>
    <alternativeName>
        <fullName evidence="3">HSP-70 cofactor</fullName>
    </alternativeName>
</protein>
<dbReference type="EMBL" id="JAUSQX010000001">
    <property type="protein sequence ID" value="MDP9806535.1"/>
    <property type="molecule type" value="Genomic_DNA"/>
</dbReference>
<feature type="coiled-coil region" evidence="6">
    <location>
        <begin position="48"/>
        <end position="75"/>
    </location>
</feature>
<evidence type="ECO:0000256" key="2">
    <source>
        <dbReference type="ARBA" id="ARBA00023186"/>
    </source>
</evidence>
<evidence type="ECO:0000256" key="1">
    <source>
        <dbReference type="ARBA" id="ARBA00009054"/>
    </source>
</evidence>
<dbReference type="InterPro" id="IPR013805">
    <property type="entry name" value="GrpE_CC"/>
</dbReference>
<dbReference type="InterPro" id="IPR009012">
    <property type="entry name" value="GrpE_head"/>
</dbReference>
<feature type="compositionally biased region" description="Polar residues" evidence="7">
    <location>
        <begin position="20"/>
        <end position="31"/>
    </location>
</feature>
<comment type="subunit">
    <text evidence="3">Homodimer.</text>
</comment>
<dbReference type="PANTHER" id="PTHR21237">
    <property type="entry name" value="GRPE PROTEIN"/>
    <property type="match status" value="1"/>
</dbReference>
<dbReference type="CDD" id="cd00446">
    <property type="entry name" value="GrpE"/>
    <property type="match status" value="1"/>
</dbReference>
<feature type="region of interest" description="Disordered" evidence="7">
    <location>
        <begin position="1"/>
        <end position="48"/>
    </location>
</feature>
<keyword evidence="3" id="KW-0963">Cytoplasm</keyword>
<keyword evidence="9" id="KW-1185">Reference proteome</keyword>
<keyword evidence="2 3" id="KW-0143">Chaperone</keyword>
<keyword evidence="3 4" id="KW-0346">Stress response</keyword>